<accession>J0WN09</accession>
<dbReference type="KEGG" id="adl:AURDEDRAFT_177166"/>
<evidence type="ECO:0000256" key="1">
    <source>
        <dbReference type="SAM" id="MobiDB-lite"/>
    </source>
</evidence>
<evidence type="ECO:0000313" key="3">
    <source>
        <dbReference type="Proteomes" id="UP000006514"/>
    </source>
</evidence>
<organism evidence="2 3">
    <name type="scientific">Auricularia subglabra (strain TFB-10046 / SS5)</name>
    <name type="common">White-rot fungus</name>
    <name type="synonym">Auricularia delicata (strain TFB10046)</name>
    <dbReference type="NCBI Taxonomy" id="717982"/>
    <lineage>
        <taxon>Eukaryota</taxon>
        <taxon>Fungi</taxon>
        <taxon>Dikarya</taxon>
        <taxon>Basidiomycota</taxon>
        <taxon>Agaricomycotina</taxon>
        <taxon>Agaricomycetes</taxon>
        <taxon>Auriculariales</taxon>
        <taxon>Auriculariaceae</taxon>
        <taxon>Auricularia</taxon>
    </lineage>
</organism>
<feature type="compositionally biased region" description="Low complexity" evidence="1">
    <location>
        <begin position="1"/>
        <end position="28"/>
    </location>
</feature>
<dbReference type="InParanoid" id="J0WN09"/>
<dbReference type="EMBL" id="JH688096">
    <property type="protein sequence ID" value="EJD33750.1"/>
    <property type="molecule type" value="Genomic_DNA"/>
</dbReference>
<feature type="compositionally biased region" description="Acidic residues" evidence="1">
    <location>
        <begin position="602"/>
        <end position="614"/>
    </location>
</feature>
<gene>
    <name evidence="2" type="ORF">AURDEDRAFT_177166</name>
</gene>
<dbReference type="Proteomes" id="UP000006514">
    <property type="component" value="Unassembled WGS sequence"/>
</dbReference>
<name>J0WN09_AURST</name>
<protein>
    <submittedName>
        <fullName evidence="2">Uncharacterized protein</fullName>
    </submittedName>
</protein>
<evidence type="ECO:0000313" key="2">
    <source>
        <dbReference type="EMBL" id="EJD33750.1"/>
    </source>
</evidence>
<keyword evidence="3" id="KW-1185">Reference proteome</keyword>
<proteinExistence type="predicted"/>
<reference evidence="3" key="1">
    <citation type="journal article" date="2012" name="Science">
        <title>The Paleozoic origin of enzymatic lignin decomposition reconstructed from 31 fungal genomes.</title>
        <authorList>
            <person name="Floudas D."/>
            <person name="Binder M."/>
            <person name="Riley R."/>
            <person name="Barry K."/>
            <person name="Blanchette R.A."/>
            <person name="Henrissat B."/>
            <person name="Martinez A.T."/>
            <person name="Otillar R."/>
            <person name="Spatafora J.W."/>
            <person name="Yadav J.S."/>
            <person name="Aerts A."/>
            <person name="Benoit I."/>
            <person name="Boyd A."/>
            <person name="Carlson A."/>
            <person name="Copeland A."/>
            <person name="Coutinho P.M."/>
            <person name="de Vries R.P."/>
            <person name="Ferreira P."/>
            <person name="Findley K."/>
            <person name="Foster B."/>
            <person name="Gaskell J."/>
            <person name="Glotzer D."/>
            <person name="Gorecki P."/>
            <person name="Heitman J."/>
            <person name="Hesse C."/>
            <person name="Hori C."/>
            <person name="Igarashi K."/>
            <person name="Jurgens J.A."/>
            <person name="Kallen N."/>
            <person name="Kersten P."/>
            <person name="Kohler A."/>
            <person name="Kuees U."/>
            <person name="Kumar T.K.A."/>
            <person name="Kuo A."/>
            <person name="LaButti K."/>
            <person name="Larrondo L.F."/>
            <person name="Lindquist E."/>
            <person name="Ling A."/>
            <person name="Lombard V."/>
            <person name="Lucas S."/>
            <person name="Lundell T."/>
            <person name="Martin R."/>
            <person name="McLaughlin D.J."/>
            <person name="Morgenstern I."/>
            <person name="Morin E."/>
            <person name="Murat C."/>
            <person name="Nagy L.G."/>
            <person name="Nolan M."/>
            <person name="Ohm R.A."/>
            <person name="Patyshakuliyeva A."/>
            <person name="Rokas A."/>
            <person name="Ruiz-Duenas F.J."/>
            <person name="Sabat G."/>
            <person name="Salamov A."/>
            <person name="Samejima M."/>
            <person name="Schmutz J."/>
            <person name="Slot J.C."/>
            <person name="St John F."/>
            <person name="Stenlid J."/>
            <person name="Sun H."/>
            <person name="Sun S."/>
            <person name="Syed K."/>
            <person name="Tsang A."/>
            <person name="Wiebenga A."/>
            <person name="Young D."/>
            <person name="Pisabarro A."/>
            <person name="Eastwood D.C."/>
            <person name="Martin F."/>
            <person name="Cullen D."/>
            <person name="Grigoriev I.V."/>
            <person name="Hibbett D.S."/>
        </authorList>
    </citation>
    <scope>NUCLEOTIDE SEQUENCE [LARGE SCALE GENOMIC DNA]</scope>
    <source>
        <strain evidence="3">TFB10046</strain>
    </source>
</reference>
<feature type="compositionally biased region" description="Low complexity" evidence="1">
    <location>
        <begin position="1105"/>
        <end position="1122"/>
    </location>
</feature>
<feature type="region of interest" description="Disordered" evidence="1">
    <location>
        <begin position="1070"/>
        <end position="1137"/>
    </location>
</feature>
<feature type="region of interest" description="Disordered" evidence="1">
    <location>
        <begin position="1"/>
        <end position="118"/>
    </location>
</feature>
<feature type="region of interest" description="Disordered" evidence="1">
    <location>
        <begin position="598"/>
        <end position="635"/>
    </location>
</feature>
<feature type="compositionally biased region" description="Basic and acidic residues" evidence="1">
    <location>
        <begin position="615"/>
        <end position="634"/>
    </location>
</feature>
<sequence>MAPRKAGTASAMRASAGGSSGSNESSLATRGDSAVKRLLPDGASAKNVAAVQAFPRPRDSYGSTIIANGAPRPNLARRLPDPKESPWISAYPPGTQDANDYWKVSPPPSPNPSQQEPFDASTLRYPVKDSMLARPVHDDPASRLPFLMRCLWLEEDMRRERRRHRQPIVVKYRYQLGLPVSVPRPKLPVNQAFRDWIGPLAPAKETTYGPTYMPTDYMPEQDFDTEADFLEAMADYVVAGQQWMVLRQDEALRVKLAIIADSSSQPERPQDVLDAVAPISVDPAVYLADPTAPPFFRHHHWWTFAYLPLPPNPALPRTAKKRRAVILSNVNYIPRPPPTGYRRTCIDGRHGLQEESRYPQWHAQGRWHMPFIPTDTYGGVGFHAHRATKYAGLMEYYKIQLPHDFVTRDNINWSPGRELRIAMAARWDKATRRLATLPRAYAVQRPVHAQEVGHSALIHLFNHALPERRLKETMASWQRSVAELDGFWEYCRCRIDLQKESDKYNGKLRMGADCRLGSPTRLPARGVYTTDPRIAALYAQFGVPVWLVVTEDYEFWTAGGQADEIEISPPFPCETRYYSDADVPRQLAHLARAQEYQTTFPENDEAVQYDDDDDRDHQDRDYYENDDVVMHDDGPSYDNDVQMHEPEFVPPVAAVPQGPLVEGMGQMKRKAAGPAAGSGSKAKKNKVSALGVPSYPQIRQLPDDKMPSWWPKRWPVAFNAVTETEVVIRSRVQKLRADPTHPIPNSRFVGGHYASPPIDPFTAEMHSNSVPSTTSSIFARYAQLRATLLAMLAGTPLVELNTFRPKIWKEILNGQLKEHNQALVAKRLGFDLDDPSVIIEDDLGSHDHIALDLAAVLDSTPLPPTNASPPSTSPAHILPVELGGPRTYFEPLNTPVVPRLQIEEERYLAEPPGWRFMARGHARSLNSFVWWVEEDSPADDGVLEFVIAGKAKRADDDVRNSDAPKFWDYDNAWVFVLNGEPRDSDGPVSGERLMKPFRLFRWGGSKSKADYLYGTSLTKFRQSRVWRAQRLQDPLYVPVAPFGAVGCRSARACLKEWTLADADYAHFFPNAPRPPPLGPNGKREFVLPDMPELPDKAPASTHLVSATADASASKEASSSTSSQGPMPPAGPGARLGRKPLNALLEPQRVMFFNGIKLSDYDPPPGDNNYRWPADSERAMIAWDVAELSFRLELAQFDDMLRLLHKDDPKLHNPKSNLDREKMVCAVWGSETFVPNSESLLTTAEWTLRIDRVFAFHALVSTWPRTELPPLPEVKVFPSEMEFLEFERSVWDAYARTYADYMYRQAAVPVVLPDDAFFQSVVPPVVPGESSARE</sequence>